<protein>
    <submittedName>
        <fullName evidence="2">Uncharacterized protein</fullName>
    </submittedName>
</protein>
<accession>A0A9D4LD05</accession>
<organism evidence="2 3">
    <name type="scientific">Dreissena polymorpha</name>
    <name type="common">Zebra mussel</name>
    <name type="synonym">Mytilus polymorpha</name>
    <dbReference type="NCBI Taxonomy" id="45954"/>
    <lineage>
        <taxon>Eukaryota</taxon>
        <taxon>Metazoa</taxon>
        <taxon>Spiralia</taxon>
        <taxon>Lophotrochozoa</taxon>
        <taxon>Mollusca</taxon>
        <taxon>Bivalvia</taxon>
        <taxon>Autobranchia</taxon>
        <taxon>Heteroconchia</taxon>
        <taxon>Euheterodonta</taxon>
        <taxon>Imparidentia</taxon>
        <taxon>Neoheterodontei</taxon>
        <taxon>Myida</taxon>
        <taxon>Dreissenoidea</taxon>
        <taxon>Dreissenidae</taxon>
        <taxon>Dreissena</taxon>
    </lineage>
</organism>
<reference evidence="2" key="1">
    <citation type="journal article" date="2019" name="bioRxiv">
        <title>The Genome of the Zebra Mussel, Dreissena polymorpha: A Resource for Invasive Species Research.</title>
        <authorList>
            <person name="McCartney M.A."/>
            <person name="Auch B."/>
            <person name="Kono T."/>
            <person name="Mallez S."/>
            <person name="Zhang Y."/>
            <person name="Obille A."/>
            <person name="Becker A."/>
            <person name="Abrahante J.E."/>
            <person name="Garbe J."/>
            <person name="Badalamenti J.P."/>
            <person name="Herman A."/>
            <person name="Mangelson H."/>
            <person name="Liachko I."/>
            <person name="Sullivan S."/>
            <person name="Sone E.D."/>
            <person name="Koren S."/>
            <person name="Silverstein K.A.T."/>
            <person name="Beckman K.B."/>
            <person name="Gohl D.M."/>
        </authorList>
    </citation>
    <scope>NUCLEOTIDE SEQUENCE</scope>
    <source>
        <strain evidence="2">Duluth1</strain>
        <tissue evidence="2">Whole animal</tissue>
    </source>
</reference>
<gene>
    <name evidence="2" type="ORF">DPMN_098431</name>
</gene>
<name>A0A9D4LD05_DREPO</name>
<dbReference type="EMBL" id="JAIWYP010000003">
    <property type="protein sequence ID" value="KAH3855861.1"/>
    <property type="molecule type" value="Genomic_DNA"/>
</dbReference>
<dbReference type="Proteomes" id="UP000828390">
    <property type="component" value="Unassembled WGS sequence"/>
</dbReference>
<evidence type="ECO:0000313" key="2">
    <source>
        <dbReference type="EMBL" id="KAH3855861.1"/>
    </source>
</evidence>
<sequence length="244" mass="26809">MKAVIENASLSGPPASYVNPPDAWEDEQGARPKSSPPKVDARWQQLSVEQPVQHRVVPVTSAARAPEAQLVQYKPVAHMPLHNGVQSGQNQAVNQMPVANGTYPLHYQAMAQSTQQVQYQLMTQVPVSQGDHLNQCWWVVRVNKLQLIDPLNQPHMTYITPPVQSGYVAAPQVLPTPQVGRSGATPRCVLRNATHAARGATNNAVATPVGQRAMLLGQQKSRIQSLLKHWFMIVGEDCRLFSPN</sequence>
<evidence type="ECO:0000256" key="1">
    <source>
        <dbReference type="SAM" id="MobiDB-lite"/>
    </source>
</evidence>
<proteinExistence type="predicted"/>
<dbReference type="AlphaFoldDB" id="A0A9D4LD05"/>
<feature type="region of interest" description="Disordered" evidence="1">
    <location>
        <begin position="1"/>
        <end position="39"/>
    </location>
</feature>
<reference evidence="2" key="2">
    <citation type="submission" date="2020-11" db="EMBL/GenBank/DDBJ databases">
        <authorList>
            <person name="McCartney M.A."/>
            <person name="Auch B."/>
            <person name="Kono T."/>
            <person name="Mallez S."/>
            <person name="Becker A."/>
            <person name="Gohl D.M."/>
            <person name="Silverstein K.A.T."/>
            <person name="Koren S."/>
            <person name="Bechman K.B."/>
            <person name="Herman A."/>
            <person name="Abrahante J.E."/>
            <person name="Garbe J."/>
        </authorList>
    </citation>
    <scope>NUCLEOTIDE SEQUENCE</scope>
    <source>
        <strain evidence="2">Duluth1</strain>
        <tissue evidence="2">Whole animal</tissue>
    </source>
</reference>
<evidence type="ECO:0000313" key="3">
    <source>
        <dbReference type="Proteomes" id="UP000828390"/>
    </source>
</evidence>
<keyword evidence="3" id="KW-1185">Reference proteome</keyword>
<comment type="caution">
    <text evidence="2">The sequence shown here is derived from an EMBL/GenBank/DDBJ whole genome shotgun (WGS) entry which is preliminary data.</text>
</comment>